<name>A0A8H3ECP2_9LECA</name>
<comment type="caution">
    <text evidence="1">The sequence shown here is derived from an EMBL/GenBank/DDBJ whole genome shotgun (WGS) entry which is preliminary data.</text>
</comment>
<dbReference type="Proteomes" id="UP000664521">
    <property type="component" value="Unassembled WGS sequence"/>
</dbReference>
<dbReference type="EMBL" id="CAJPDS010000001">
    <property type="protein sequence ID" value="CAF9903210.1"/>
    <property type="molecule type" value="Genomic_DNA"/>
</dbReference>
<evidence type="ECO:0000313" key="2">
    <source>
        <dbReference type="Proteomes" id="UP000664521"/>
    </source>
</evidence>
<keyword evidence="2" id="KW-1185">Reference proteome</keyword>
<protein>
    <submittedName>
        <fullName evidence="1">Uncharacterized protein</fullName>
    </submittedName>
</protein>
<dbReference type="AlphaFoldDB" id="A0A8H3ECP2"/>
<reference evidence="1" key="1">
    <citation type="submission" date="2021-03" db="EMBL/GenBank/DDBJ databases">
        <authorList>
            <person name="Tagirdzhanova G."/>
        </authorList>
    </citation>
    <scope>NUCLEOTIDE SEQUENCE</scope>
</reference>
<organism evidence="1 2">
    <name type="scientific">Heterodermia speciosa</name>
    <dbReference type="NCBI Taxonomy" id="116794"/>
    <lineage>
        <taxon>Eukaryota</taxon>
        <taxon>Fungi</taxon>
        <taxon>Dikarya</taxon>
        <taxon>Ascomycota</taxon>
        <taxon>Pezizomycotina</taxon>
        <taxon>Lecanoromycetes</taxon>
        <taxon>OSLEUM clade</taxon>
        <taxon>Lecanoromycetidae</taxon>
        <taxon>Caliciales</taxon>
        <taxon>Physciaceae</taxon>
        <taxon>Heterodermia</taxon>
    </lineage>
</organism>
<accession>A0A8H3ECP2</accession>
<evidence type="ECO:0000313" key="1">
    <source>
        <dbReference type="EMBL" id="CAF9903210.1"/>
    </source>
</evidence>
<proteinExistence type="predicted"/>
<gene>
    <name evidence="1" type="ORF">HETSPECPRED_000157</name>
</gene>
<sequence>MTISAIPKEFPPTLAPPVNVAAVGCATDGAVALDTGETPVPVPAEGNAGRSGIIADEDNVTVKADVGEELSTSADVMVDVAVVEDVEEVDEGIEVSVDAGRMVTVAVFEEVEEVEEGTVVSVDPGVTVAVAVVVPCSSVAGISMVPVLMIKILVWQSKA</sequence>